<gene>
    <name evidence="1" type="ORF">TRSC58_06036</name>
</gene>
<proteinExistence type="predicted"/>
<reference evidence="1 2" key="1">
    <citation type="submission" date="2013-07" db="EMBL/GenBank/DDBJ databases">
        <authorList>
            <person name="Stoco P.H."/>
            <person name="Wagner G."/>
            <person name="Gerber A."/>
            <person name="Zaha A."/>
            <person name="Thompson C."/>
            <person name="Bartholomeu D.C."/>
            <person name="Luckemeyer D.D."/>
            <person name="Bahia D."/>
            <person name="Loreto E."/>
            <person name="Prestes E.B."/>
            <person name="Lima F.M."/>
            <person name="Rodrigues-Luiz G."/>
            <person name="Vallejo G.A."/>
            <person name="Filho J.F."/>
            <person name="Monteiro K.M."/>
            <person name="Tyler K.M."/>
            <person name="de Almeida L.G."/>
            <person name="Ortiz M.F."/>
            <person name="Siervo M.A."/>
            <person name="de Moraes M.H."/>
            <person name="Cunha O.L."/>
            <person name="Mendonca-Neto R."/>
            <person name="Silva R."/>
            <person name="Teixeira S.M."/>
            <person name="Murta S.M."/>
            <person name="Sincero T.C."/>
            <person name="Mendes T.A."/>
            <person name="Urmenyi T.P."/>
            <person name="Silva V.G."/>
            <person name="da Rocha W.D."/>
            <person name="Andersson B."/>
            <person name="Romanha A.J."/>
            <person name="Steindel M."/>
            <person name="de Vasconcelos A.T."/>
            <person name="Grisard E.C."/>
        </authorList>
    </citation>
    <scope>NUCLEOTIDE SEQUENCE [LARGE SCALE GENOMIC DNA]</scope>
    <source>
        <strain evidence="1 2">SC58</strain>
    </source>
</reference>
<evidence type="ECO:0000313" key="2">
    <source>
        <dbReference type="Proteomes" id="UP000031737"/>
    </source>
</evidence>
<keyword evidence="2" id="KW-1185">Reference proteome</keyword>
<dbReference type="Proteomes" id="UP000031737">
    <property type="component" value="Unassembled WGS sequence"/>
</dbReference>
<organism evidence="1 2">
    <name type="scientific">Trypanosoma rangeli SC58</name>
    <dbReference type="NCBI Taxonomy" id="429131"/>
    <lineage>
        <taxon>Eukaryota</taxon>
        <taxon>Discoba</taxon>
        <taxon>Euglenozoa</taxon>
        <taxon>Kinetoplastea</taxon>
        <taxon>Metakinetoplastina</taxon>
        <taxon>Trypanosomatida</taxon>
        <taxon>Trypanosomatidae</taxon>
        <taxon>Trypanosoma</taxon>
        <taxon>Herpetosoma</taxon>
    </lineage>
</organism>
<dbReference type="EMBL" id="AUPL01006036">
    <property type="protein sequence ID" value="ESL06292.1"/>
    <property type="molecule type" value="Genomic_DNA"/>
</dbReference>
<dbReference type="AlphaFoldDB" id="A0A061IZ20"/>
<protein>
    <submittedName>
        <fullName evidence="1">Uncharacterized protein</fullName>
    </submittedName>
</protein>
<evidence type="ECO:0000313" key="1">
    <source>
        <dbReference type="EMBL" id="ESL06292.1"/>
    </source>
</evidence>
<dbReference type="OrthoDB" id="274787at2759"/>
<name>A0A061IZ20_TRYRA</name>
<sequence>MEETPHYSRVADEAETINVVTGRSIYYGMRPWRCDDRFQDLLSSFLHMDSLVVQLHLAKLLWRCSRSEKGSEPLDGYKRLGRGEVMFYVDRYRSGMMRTGVFEKYPYNQNELQRIIEEDGLKMRVWRHQRELEIESKQGKIDDLLRMNVVKNTERPRAD</sequence>
<dbReference type="PANTHER" id="PTHR36706">
    <property type="entry name" value="UNNAMED PRODUCT"/>
    <property type="match status" value="1"/>
</dbReference>
<comment type="caution">
    <text evidence="1">The sequence shown here is derived from an EMBL/GenBank/DDBJ whole genome shotgun (WGS) entry which is preliminary data.</text>
</comment>
<accession>A0A061IZ20</accession>
<dbReference type="VEuPathDB" id="TriTrypDB:TRSC58_06036"/>